<proteinExistence type="inferred from homology"/>
<gene>
    <name evidence="5" type="ORF">OKE68_10710</name>
</gene>
<dbReference type="GO" id="GO:0004777">
    <property type="term" value="F:succinate-semialdehyde dehydrogenase (NAD+) activity"/>
    <property type="evidence" value="ECO:0007669"/>
    <property type="project" value="TreeGrafter"/>
</dbReference>
<protein>
    <submittedName>
        <fullName evidence="5">NAD-dependent succinate-semialdehyde dehydrogenase</fullName>
    </submittedName>
</protein>
<dbReference type="CDD" id="cd07100">
    <property type="entry name" value="ALDH_SSADH1_GabD1"/>
    <property type="match status" value="1"/>
</dbReference>
<dbReference type="InterPro" id="IPR016163">
    <property type="entry name" value="Ald_DH_C"/>
</dbReference>
<sequence length="427" mass="46810">MIDKINLANTEFNQWKNRSFQEIQLLFKNLADILDEQKNTYANIITTEMNKPISQALSEVEKSAMMTRFYTNIDANVLAPEHIQTDFNISQVHHTPLGVILGVMPWNFPFWQVLRFAVPTILAGNTVIVKHASICTQSGDAIEETFLKAGFPEGVFQHLKVGHQDIETILKHPAVQGVSLTGSDLAGSSVASIAGREIKKSVLELGGSDAFIVLEDADLEQAAEVGALARLQNCGQTCVAAKRFIIHHNIANAFLELFTKAYQKYQPSDPLNPNTILSGMARKDLADELEQQYQKAITNGAEIIIPLERLSDKEFKPGLILVKKGNPILAEELFGPLGMVMIAQTDDEALDLANDIPFGLGNSVWTKNQNKALDFALKLNSGTVAINSMTKSDPRLPFGGAKKSGYGTELSALALKEFTYPKTIVGN</sequence>
<dbReference type="InterPro" id="IPR047110">
    <property type="entry name" value="GABD/Sad-like"/>
</dbReference>
<evidence type="ECO:0000256" key="1">
    <source>
        <dbReference type="ARBA" id="ARBA00009986"/>
    </source>
</evidence>
<reference evidence="5" key="1">
    <citation type="submission" date="2022-10" db="EMBL/GenBank/DDBJ databases">
        <title>Sifting through the core-genome to identify putative cross-protective antigens against Riemerella anatipestifer.</title>
        <authorList>
            <person name="Zheng X."/>
            <person name="Zhang W."/>
        </authorList>
    </citation>
    <scope>NUCLEOTIDE SEQUENCE</scope>
    <source>
        <strain evidence="5">ZWRA178</strain>
    </source>
</reference>
<dbReference type="AlphaFoldDB" id="A0AAP3F051"/>
<name>A0AAP3F051_RIEAN</name>
<comment type="similarity">
    <text evidence="1">Belongs to the aldehyde dehydrogenase family.</text>
</comment>
<evidence type="ECO:0000256" key="3">
    <source>
        <dbReference type="ARBA" id="ARBA00023002"/>
    </source>
</evidence>
<dbReference type="Pfam" id="PF00171">
    <property type="entry name" value="Aldedh"/>
    <property type="match status" value="1"/>
</dbReference>
<dbReference type="EMBL" id="JAOZYT010000099">
    <property type="protein sequence ID" value="MCW0524783.1"/>
    <property type="molecule type" value="Genomic_DNA"/>
</dbReference>
<dbReference type="Gene3D" id="3.40.309.10">
    <property type="entry name" value="Aldehyde Dehydrogenase, Chain A, domain 2"/>
    <property type="match status" value="1"/>
</dbReference>
<dbReference type="InterPro" id="IPR044148">
    <property type="entry name" value="ALDH_GabD1-like"/>
</dbReference>
<dbReference type="RefSeq" id="WP_064971145.1">
    <property type="nucleotide sequence ID" value="NZ_CP029760.1"/>
</dbReference>
<dbReference type="InterPro" id="IPR016162">
    <property type="entry name" value="Ald_DH_N"/>
</dbReference>
<comment type="caution">
    <text evidence="5">The sequence shown here is derived from an EMBL/GenBank/DDBJ whole genome shotgun (WGS) entry which is preliminary data.</text>
</comment>
<dbReference type="InterPro" id="IPR016161">
    <property type="entry name" value="Ald_DH/histidinol_DH"/>
</dbReference>
<dbReference type="PROSITE" id="PS00070">
    <property type="entry name" value="ALDEHYDE_DEHYDR_CYS"/>
    <property type="match status" value="1"/>
</dbReference>
<dbReference type="Proteomes" id="UP001207440">
    <property type="component" value="Unassembled WGS sequence"/>
</dbReference>
<dbReference type="Gene3D" id="3.40.605.10">
    <property type="entry name" value="Aldehyde Dehydrogenase, Chain A, domain 1"/>
    <property type="match status" value="1"/>
</dbReference>
<evidence type="ECO:0000259" key="4">
    <source>
        <dbReference type="Pfam" id="PF00171"/>
    </source>
</evidence>
<organism evidence="5 6">
    <name type="scientific">Riemerella anatipestifer</name>
    <name type="common">Moraxella anatipestifer</name>
    <dbReference type="NCBI Taxonomy" id="34085"/>
    <lineage>
        <taxon>Bacteria</taxon>
        <taxon>Pseudomonadati</taxon>
        <taxon>Bacteroidota</taxon>
        <taxon>Flavobacteriia</taxon>
        <taxon>Flavobacteriales</taxon>
        <taxon>Weeksellaceae</taxon>
        <taxon>Riemerella</taxon>
    </lineage>
</organism>
<dbReference type="SUPFAM" id="SSF53720">
    <property type="entry name" value="ALDH-like"/>
    <property type="match status" value="1"/>
</dbReference>
<dbReference type="InterPro" id="IPR016160">
    <property type="entry name" value="Ald_DH_CS_CYS"/>
</dbReference>
<dbReference type="InterPro" id="IPR015590">
    <property type="entry name" value="Aldehyde_DH_dom"/>
</dbReference>
<feature type="domain" description="Aldehyde dehydrogenase" evidence="4">
    <location>
        <begin position="5"/>
        <end position="424"/>
    </location>
</feature>
<evidence type="ECO:0000313" key="5">
    <source>
        <dbReference type="EMBL" id="MCW0524783.1"/>
    </source>
</evidence>
<dbReference type="PANTHER" id="PTHR43217:SF1">
    <property type="entry name" value="SUCCINATE SEMIALDEHYDE DEHYDROGENASE [NAD(P)+] SAD"/>
    <property type="match status" value="1"/>
</dbReference>
<evidence type="ECO:0000313" key="6">
    <source>
        <dbReference type="Proteomes" id="UP001207440"/>
    </source>
</evidence>
<keyword evidence="3" id="KW-0560">Oxidoreductase</keyword>
<evidence type="ECO:0000256" key="2">
    <source>
        <dbReference type="ARBA" id="ARBA00022857"/>
    </source>
</evidence>
<dbReference type="GO" id="GO:0004030">
    <property type="term" value="F:aldehyde dehydrogenase [NAD(P)+] activity"/>
    <property type="evidence" value="ECO:0007669"/>
    <property type="project" value="InterPro"/>
</dbReference>
<dbReference type="PANTHER" id="PTHR43217">
    <property type="entry name" value="SUCCINATE SEMIALDEHYDE DEHYDROGENASE [NAD(P)+] SAD"/>
    <property type="match status" value="1"/>
</dbReference>
<accession>A0AAP3F051</accession>
<keyword evidence="2" id="KW-0521">NADP</keyword>